<dbReference type="InterPro" id="IPR057156">
    <property type="entry name" value="DUF7834"/>
</dbReference>
<dbReference type="RefSeq" id="WP_301120743.1">
    <property type="nucleotide sequence ID" value="NZ_JAUHPX010000006.1"/>
</dbReference>
<evidence type="ECO:0000313" key="3">
    <source>
        <dbReference type="EMBL" id="MDN4488634.1"/>
    </source>
</evidence>
<comment type="caution">
    <text evidence="3">The sequence shown here is derived from an EMBL/GenBank/DDBJ whole genome shotgun (WGS) entry which is preliminary data.</text>
</comment>
<sequence length="471" mass="54293">MTDMGDEGQGVATTDSWMTTGLIKVRDLLAHDLRVPDYQRPYKWTVRNVAQLIDDIDTFRAYDRYRIGTVILHANNDRLEIVDGQQRFITFCLIAQVLASKGGLGTLTVPIVDPDIPAVGLDVSRANIVENHTYLVDALARRADLEEWARAFLDRCEVVVLTLSHVDEAFQMFDSQNTRGKALYPTDLLKAFHIREMSLEHTTAEQRLAMVRMWEEIPPESINELFSDYLFKIKQWSNHLPVPSTGFGDEHIDTFKGIREADTRNAKNHWAMPFLYAKNYTDDFGNENATLIRYGAMAPVKYPFQIDQPVINGETFFLMVRHYWELGLRCGLFRDDEASKNAHLIPGAEHVISQLEPMQKRETHRLVRNLFDALLLHYVDRFDDQDLDRAAMLLARYAMAPRVQQQRVTRQMINKYALGERESDGLPQENLFAALRRSLRAQDFLRRPRPTPKTNGYGELHFLYDNSEANA</sequence>
<evidence type="ECO:0000313" key="4">
    <source>
        <dbReference type="Proteomes" id="UP001172737"/>
    </source>
</evidence>
<reference evidence="3" key="1">
    <citation type="submission" date="2023-06" db="EMBL/GenBank/DDBJ databases">
        <title>Sysu t00039.</title>
        <authorList>
            <person name="Gao L."/>
            <person name="Fang B.-Z."/>
            <person name="Li W.-J."/>
        </authorList>
    </citation>
    <scope>NUCLEOTIDE SEQUENCE</scope>
    <source>
        <strain evidence="3">SYSU T00039</strain>
    </source>
</reference>
<feature type="domain" description="GmrSD restriction endonucleases N-terminal" evidence="1">
    <location>
        <begin position="33"/>
        <end position="193"/>
    </location>
</feature>
<dbReference type="PANTHER" id="PTHR35149">
    <property type="entry name" value="SLL5132 PROTEIN"/>
    <property type="match status" value="1"/>
</dbReference>
<dbReference type="Proteomes" id="UP001172737">
    <property type="component" value="Unassembled WGS sequence"/>
</dbReference>
<dbReference type="Pfam" id="PF03235">
    <property type="entry name" value="GmrSD_N"/>
    <property type="match status" value="1"/>
</dbReference>
<organism evidence="3 4">
    <name type="scientific">Demequina lignilytica</name>
    <dbReference type="NCBI Taxonomy" id="3051663"/>
    <lineage>
        <taxon>Bacteria</taxon>
        <taxon>Bacillati</taxon>
        <taxon>Actinomycetota</taxon>
        <taxon>Actinomycetes</taxon>
        <taxon>Micrococcales</taxon>
        <taxon>Demequinaceae</taxon>
        <taxon>Demequina</taxon>
    </lineage>
</organism>
<name>A0AAW7M3Y9_9MICO</name>
<evidence type="ECO:0000259" key="1">
    <source>
        <dbReference type="Pfam" id="PF03235"/>
    </source>
</evidence>
<dbReference type="EMBL" id="JAUHPX010000006">
    <property type="protein sequence ID" value="MDN4488634.1"/>
    <property type="molecule type" value="Genomic_DNA"/>
</dbReference>
<gene>
    <name evidence="3" type="ORF">QQX10_10690</name>
</gene>
<dbReference type="AlphaFoldDB" id="A0AAW7M3Y9"/>
<dbReference type="Pfam" id="PF25202">
    <property type="entry name" value="DUF7834"/>
    <property type="match status" value="1"/>
</dbReference>
<proteinExistence type="predicted"/>
<protein>
    <submittedName>
        <fullName evidence="3">DUF262 domain-containing protein</fullName>
    </submittedName>
</protein>
<dbReference type="InterPro" id="IPR004919">
    <property type="entry name" value="GmrSD_N"/>
</dbReference>
<feature type="domain" description="DUF7834" evidence="2">
    <location>
        <begin position="208"/>
        <end position="455"/>
    </location>
</feature>
<evidence type="ECO:0000259" key="2">
    <source>
        <dbReference type="Pfam" id="PF25202"/>
    </source>
</evidence>
<accession>A0AAW7M3Y9</accession>
<dbReference type="PANTHER" id="PTHR35149:SF2">
    <property type="entry name" value="DUF262 DOMAIN-CONTAINING PROTEIN"/>
    <property type="match status" value="1"/>
</dbReference>
<keyword evidence="4" id="KW-1185">Reference proteome</keyword>